<evidence type="ECO:0000256" key="5">
    <source>
        <dbReference type="PIRNR" id="PIRNR016255"/>
    </source>
</evidence>
<dbReference type="InterPro" id="IPR000717">
    <property type="entry name" value="PCI_dom"/>
</dbReference>
<dbReference type="Pfam" id="PF09440">
    <property type="entry name" value="eIF3_N"/>
    <property type="match status" value="1"/>
</dbReference>
<protein>
    <recommendedName>
        <fullName evidence="4 5">Eukaryotic translation initiation factor 3 subunit E</fullName>
        <shortName evidence="4">eIF3e</shortName>
    </recommendedName>
    <alternativeName>
        <fullName evidence="4">Eukaryotic translation initiation factor 3 subunit 6</fullName>
    </alternativeName>
</protein>
<keyword evidence="3 4" id="KW-0648">Protein biosynthesis</keyword>
<dbReference type="InterPro" id="IPR036390">
    <property type="entry name" value="WH_DNA-bd_sf"/>
</dbReference>
<organism evidence="7">
    <name type="scientific">Pyramimonas obovata</name>
    <dbReference type="NCBI Taxonomy" id="1411642"/>
    <lineage>
        <taxon>Eukaryota</taxon>
        <taxon>Viridiplantae</taxon>
        <taxon>Chlorophyta</taxon>
        <taxon>Pyramimonadophyceae</taxon>
        <taxon>Pyramimonadales</taxon>
        <taxon>Pyramimonadaceae</taxon>
        <taxon>Pyramimonas</taxon>
        <taxon>Pyramimonas incertae sedis</taxon>
    </lineage>
</organism>
<comment type="subcellular location">
    <subcellularLocation>
        <location evidence="4 5">Cytoplasm</location>
    </subcellularLocation>
</comment>
<evidence type="ECO:0000259" key="6">
    <source>
        <dbReference type="PROSITE" id="PS50250"/>
    </source>
</evidence>
<name>A0A7S0RIX6_9CHLO</name>
<keyword evidence="2 4" id="KW-0396">Initiation factor</keyword>
<accession>A0A7S0RIX6</accession>
<dbReference type="Pfam" id="PF21357">
    <property type="entry name" value="EIF3E_C"/>
    <property type="match status" value="1"/>
</dbReference>
<keyword evidence="1 4" id="KW-0963">Cytoplasm</keyword>
<gene>
    <name evidence="7" type="ORF">POBO1169_LOCUS14295</name>
</gene>
<evidence type="ECO:0000256" key="2">
    <source>
        <dbReference type="ARBA" id="ARBA00022540"/>
    </source>
</evidence>
<evidence type="ECO:0000256" key="3">
    <source>
        <dbReference type="ARBA" id="ARBA00022917"/>
    </source>
</evidence>
<sequence length="435" mass="50802">MASPTSQYELTSKIGCYLDRHLVFPLLEFIQLKNTFPENEVLQAKIELLQKTNMVDFAMDIYKNLNNTEDVPQEMTDRRHEVVKKLKSSQEGAAPLVQFLSNGNLVKQLRQDKAYNLQYLAQEHKIGAEQIEALYSFAQFQFDCGNYSAAQEFLYHYRTLSTSNERSFSALWGKFAADILMQDWETALEDMGRLKEVIDAKNIFTPLNQLQQRMWLLHWSLFVFFNHENGRNAIIDLFFQDKYMNAIQTNAHHLLRYLAAAVVINKRRRNMLKDLIRVIQQESYTYSDPITEFLECLFVRYDFEGAQVKLRECEAVLKEDFFLNTVWEEFVENARLFIFETYCRIHQCIDIKMLAEKLNMDQEAAELWIVKLIRSAKLQAKIDSKAGTVIMGAQHAGIYENIIEKTRALSFRTYELTSVMMRHSTFAEAAPARGM</sequence>
<comment type="similarity">
    <text evidence="4 5">Belongs to the eIF-3 subunit E family.</text>
</comment>
<dbReference type="GO" id="GO:0003743">
    <property type="term" value="F:translation initiation factor activity"/>
    <property type="evidence" value="ECO:0007669"/>
    <property type="project" value="UniProtKB-UniRule"/>
</dbReference>
<dbReference type="GO" id="GO:0071540">
    <property type="term" value="C:eukaryotic translation initiation factor 3 complex, eIF3e"/>
    <property type="evidence" value="ECO:0007669"/>
    <property type="project" value="UniProtKB-UniRule"/>
</dbReference>
<reference evidence="7" key="1">
    <citation type="submission" date="2021-01" db="EMBL/GenBank/DDBJ databases">
        <authorList>
            <person name="Corre E."/>
            <person name="Pelletier E."/>
            <person name="Niang G."/>
            <person name="Scheremetjew M."/>
            <person name="Finn R."/>
            <person name="Kale V."/>
            <person name="Holt S."/>
            <person name="Cochrane G."/>
            <person name="Meng A."/>
            <person name="Brown T."/>
            <person name="Cohen L."/>
        </authorList>
    </citation>
    <scope>NUCLEOTIDE SEQUENCE</scope>
    <source>
        <strain evidence="7">CCMP722</strain>
    </source>
</reference>
<dbReference type="HAMAP" id="MF_03004">
    <property type="entry name" value="eIF3e"/>
    <property type="match status" value="1"/>
</dbReference>
<dbReference type="PIRSF" id="PIRSF016255">
    <property type="entry name" value="eIF3e_su6"/>
    <property type="match status" value="1"/>
</dbReference>
<evidence type="ECO:0000256" key="1">
    <source>
        <dbReference type="ARBA" id="ARBA00022490"/>
    </source>
</evidence>
<feature type="domain" description="PCI" evidence="6">
    <location>
        <begin position="223"/>
        <end position="396"/>
    </location>
</feature>
<dbReference type="CDD" id="cd21378">
    <property type="entry name" value="eIF3E"/>
    <property type="match status" value="1"/>
</dbReference>
<proteinExistence type="inferred from homology"/>
<dbReference type="SMART" id="SM01186">
    <property type="entry name" value="eIF3_N"/>
    <property type="match status" value="1"/>
</dbReference>
<comment type="function">
    <text evidence="4">Component of the eukaryotic translation initiation factor 3 (eIF-3) complex, which is involved in protein synthesis of a specialized repertoire of mRNAs and, together with other initiation factors, stimulates binding of mRNA and methionyl-tRNAi to the 40S ribosome. The eIF-3 complex specifically targets and initiates translation of a subset of mRNAs involved in cell proliferation.</text>
</comment>
<comment type="subunit">
    <text evidence="4 5">Component of the eukaryotic translation initiation factor 3 (eIF-3) complex.</text>
</comment>
<dbReference type="PROSITE" id="PS50250">
    <property type="entry name" value="PCI"/>
    <property type="match status" value="1"/>
</dbReference>
<dbReference type="GO" id="GO:0016282">
    <property type="term" value="C:eukaryotic 43S preinitiation complex"/>
    <property type="evidence" value="ECO:0007669"/>
    <property type="project" value="UniProtKB-UniRule"/>
</dbReference>
<dbReference type="SMART" id="SM00088">
    <property type="entry name" value="PINT"/>
    <property type="match status" value="1"/>
</dbReference>
<dbReference type="SUPFAM" id="SSF46785">
    <property type="entry name" value="Winged helix' DNA-binding domain"/>
    <property type="match status" value="1"/>
</dbReference>
<dbReference type="GO" id="GO:0001732">
    <property type="term" value="P:formation of cytoplasmic translation initiation complex"/>
    <property type="evidence" value="ECO:0007669"/>
    <property type="project" value="UniProtKB-UniRule"/>
</dbReference>
<dbReference type="GO" id="GO:0033290">
    <property type="term" value="C:eukaryotic 48S preinitiation complex"/>
    <property type="evidence" value="ECO:0007669"/>
    <property type="project" value="UniProtKB-UniRule"/>
</dbReference>
<dbReference type="PANTHER" id="PTHR10317">
    <property type="entry name" value="EUKARYOTIC TRANSLATION INITIATION FACTOR 3 SUBUNIT E"/>
    <property type="match status" value="1"/>
</dbReference>
<dbReference type="EMBL" id="HBFA01028249">
    <property type="protein sequence ID" value="CAD8678895.1"/>
    <property type="molecule type" value="Transcribed_RNA"/>
</dbReference>
<dbReference type="AlphaFoldDB" id="A0A7S0RIX6"/>
<evidence type="ECO:0000313" key="7">
    <source>
        <dbReference type="EMBL" id="CAD8678895.1"/>
    </source>
</evidence>
<evidence type="ECO:0000256" key="4">
    <source>
        <dbReference type="HAMAP-Rule" id="MF_03004"/>
    </source>
</evidence>
<dbReference type="Pfam" id="PF01399">
    <property type="entry name" value="PCI"/>
    <property type="match status" value="1"/>
</dbReference>
<dbReference type="InterPro" id="IPR019010">
    <property type="entry name" value="eIF3e_N"/>
</dbReference>
<dbReference type="InterPro" id="IPR016650">
    <property type="entry name" value="eIF3e"/>
</dbReference>